<dbReference type="AlphaFoldDB" id="A0A841B2Y1"/>
<evidence type="ECO:0000256" key="1">
    <source>
        <dbReference type="SAM" id="Phobius"/>
    </source>
</evidence>
<evidence type="ECO:0000313" key="2">
    <source>
        <dbReference type="EMBL" id="MBB5852962.1"/>
    </source>
</evidence>
<comment type="caution">
    <text evidence="2">The sequence shown here is derived from an EMBL/GenBank/DDBJ whole genome shotgun (WGS) entry which is preliminary data.</text>
</comment>
<proteinExistence type="predicted"/>
<dbReference type="EMBL" id="JACHMX010000001">
    <property type="protein sequence ID" value="MBB5852962.1"/>
    <property type="molecule type" value="Genomic_DNA"/>
</dbReference>
<gene>
    <name evidence="2" type="ORF">HDA45_003049</name>
</gene>
<reference evidence="2 3" key="1">
    <citation type="submission" date="2020-08" db="EMBL/GenBank/DDBJ databases">
        <title>Sequencing the genomes of 1000 actinobacteria strains.</title>
        <authorList>
            <person name="Klenk H.-P."/>
        </authorList>
    </citation>
    <scope>NUCLEOTIDE SEQUENCE [LARGE SCALE GENOMIC DNA]</scope>
    <source>
        <strain evidence="2 3">DSM 45272</strain>
    </source>
</reference>
<feature type="transmembrane region" description="Helical" evidence="1">
    <location>
        <begin position="12"/>
        <end position="29"/>
    </location>
</feature>
<keyword evidence="1" id="KW-0812">Transmembrane</keyword>
<keyword evidence="1" id="KW-1133">Transmembrane helix</keyword>
<sequence>MEARQSRESRSQHPNVILFIVSFIVLTMAG</sequence>
<organism evidence="2 3">
    <name type="scientific">Amycolatopsis umgeniensis</name>
    <dbReference type="NCBI Taxonomy" id="336628"/>
    <lineage>
        <taxon>Bacteria</taxon>
        <taxon>Bacillati</taxon>
        <taxon>Actinomycetota</taxon>
        <taxon>Actinomycetes</taxon>
        <taxon>Pseudonocardiales</taxon>
        <taxon>Pseudonocardiaceae</taxon>
        <taxon>Amycolatopsis</taxon>
    </lineage>
</organism>
<name>A0A841B2Y1_9PSEU</name>
<protein>
    <submittedName>
        <fullName evidence="2">Uncharacterized protein</fullName>
    </submittedName>
</protein>
<keyword evidence="3" id="KW-1185">Reference proteome</keyword>
<accession>A0A841B2Y1</accession>
<keyword evidence="1" id="KW-0472">Membrane</keyword>
<dbReference type="Proteomes" id="UP000580861">
    <property type="component" value="Unassembled WGS sequence"/>
</dbReference>
<evidence type="ECO:0000313" key="3">
    <source>
        <dbReference type="Proteomes" id="UP000580861"/>
    </source>
</evidence>